<dbReference type="KEGG" id="loa:LOAG_06985"/>
<keyword evidence="2" id="KW-0472">Membrane</keyword>
<feature type="signal peptide" evidence="3">
    <location>
        <begin position="1"/>
        <end position="19"/>
    </location>
</feature>
<sequence>MEFIAIIVLSLLHFSPGNSVTANNNISQEDLSTRCLREEINLTQVYFSFGFMNSFYNFVQKICHHMQSTMNDCYQKKLVGIILSSNNYFHAENIYHLLLQQPWSMIMLILNMLYIILLPICGILFFCDSCVCVTADSLSSSEILEITEENKISKYLFALSLIMMIITVTVILILMIAYLESVRHTVTGSNGISQSMSSIYTDINLLTNATSTDVTCKLNKTLQKLCIGINNTIQELPNRIIQTLKQDYPITSLSVVIERFEIKNVIDFIDNIILTITSTKILASNLPKTLYQQSSMQNIIDTLQRIENRVTALLQQYNDTLKATNNTRNNVEFYLDNIIETVVYFYANFNFIFKFKK</sequence>
<dbReference type="EMBL" id="JH712382">
    <property type="protein sequence ID" value="EFO21504.1"/>
    <property type="molecule type" value="Genomic_DNA"/>
</dbReference>
<feature type="transmembrane region" description="Helical" evidence="2">
    <location>
        <begin position="105"/>
        <end position="134"/>
    </location>
</feature>
<dbReference type="AlphaFoldDB" id="A0A1S0TYG4"/>
<feature type="coiled-coil region" evidence="1">
    <location>
        <begin position="296"/>
        <end position="323"/>
    </location>
</feature>
<feature type="chain" id="PRO_5010254595" evidence="3">
    <location>
        <begin position="20"/>
        <end position="357"/>
    </location>
</feature>
<evidence type="ECO:0000256" key="2">
    <source>
        <dbReference type="SAM" id="Phobius"/>
    </source>
</evidence>
<gene>
    <name evidence="4" type="ORF">LOAG_06985</name>
</gene>
<evidence type="ECO:0000256" key="1">
    <source>
        <dbReference type="SAM" id="Coils"/>
    </source>
</evidence>
<dbReference type="CTD" id="9944401"/>
<dbReference type="OrthoDB" id="10264238at2759"/>
<name>A0A1S0TYG4_LOALO</name>
<dbReference type="InParanoid" id="A0A1S0TYG4"/>
<dbReference type="RefSeq" id="XP_003142567.1">
    <property type="nucleotide sequence ID" value="XM_003142519.1"/>
</dbReference>
<accession>A0A1S0TYG4</accession>
<feature type="transmembrane region" description="Helical" evidence="2">
    <location>
        <begin position="155"/>
        <end position="179"/>
    </location>
</feature>
<keyword evidence="2" id="KW-1133">Transmembrane helix</keyword>
<organism evidence="4">
    <name type="scientific">Loa loa</name>
    <name type="common">Eye worm</name>
    <name type="synonym">Filaria loa</name>
    <dbReference type="NCBI Taxonomy" id="7209"/>
    <lineage>
        <taxon>Eukaryota</taxon>
        <taxon>Metazoa</taxon>
        <taxon>Ecdysozoa</taxon>
        <taxon>Nematoda</taxon>
        <taxon>Chromadorea</taxon>
        <taxon>Rhabditida</taxon>
        <taxon>Spirurina</taxon>
        <taxon>Spiruromorpha</taxon>
        <taxon>Filarioidea</taxon>
        <taxon>Onchocercidae</taxon>
        <taxon>Loa</taxon>
    </lineage>
</organism>
<evidence type="ECO:0000313" key="4">
    <source>
        <dbReference type="EMBL" id="EFO21504.1"/>
    </source>
</evidence>
<protein>
    <submittedName>
        <fullName evidence="4">Uncharacterized protein</fullName>
    </submittedName>
</protein>
<reference evidence="4" key="1">
    <citation type="submission" date="2012-04" db="EMBL/GenBank/DDBJ databases">
        <title>The Genome Sequence of Loa loa.</title>
        <authorList>
            <consortium name="The Broad Institute Genome Sequencing Platform"/>
            <consortium name="Broad Institute Genome Sequencing Center for Infectious Disease"/>
            <person name="Nutman T.B."/>
            <person name="Fink D.L."/>
            <person name="Russ C."/>
            <person name="Young S."/>
            <person name="Zeng Q."/>
            <person name="Gargeya S."/>
            <person name="Alvarado L."/>
            <person name="Berlin A."/>
            <person name="Chapman S.B."/>
            <person name="Chen Z."/>
            <person name="Freedman E."/>
            <person name="Gellesch M."/>
            <person name="Goldberg J."/>
            <person name="Griggs A."/>
            <person name="Gujja S."/>
            <person name="Heilman E.R."/>
            <person name="Heiman D."/>
            <person name="Howarth C."/>
            <person name="Mehta T."/>
            <person name="Neiman D."/>
            <person name="Pearson M."/>
            <person name="Roberts A."/>
            <person name="Saif S."/>
            <person name="Shea T."/>
            <person name="Shenoy N."/>
            <person name="Sisk P."/>
            <person name="Stolte C."/>
            <person name="Sykes S."/>
            <person name="White J."/>
            <person name="Yandava C."/>
            <person name="Haas B."/>
            <person name="Henn M.R."/>
            <person name="Nusbaum C."/>
            <person name="Birren B."/>
        </authorList>
    </citation>
    <scope>NUCLEOTIDE SEQUENCE [LARGE SCALE GENOMIC DNA]</scope>
</reference>
<keyword evidence="2" id="KW-0812">Transmembrane</keyword>
<keyword evidence="1" id="KW-0175">Coiled coil</keyword>
<dbReference type="GeneID" id="9944401"/>
<keyword evidence="3" id="KW-0732">Signal</keyword>
<proteinExistence type="predicted"/>
<evidence type="ECO:0000256" key="3">
    <source>
        <dbReference type="SAM" id="SignalP"/>
    </source>
</evidence>